<protein>
    <submittedName>
        <fullName evidence="4">NAD(P)H dehydrogenase (Quinone)</fullName>
    </submittedName>
</protein>
<evidence type="ECO:0000256" key="2">
    <source>
        <dbReference type="ARBA" id="ARBA00022643"/>
    </source>
</evidence>
<evidence type="ECO:0000313" key="4">
    <source>
        <dbReference type="EMBL" id="SDD74840.1"/>
    </source>
</evidence>
<dbReference type="GO" id="GO:0010181">
    <property type="term" value="F:FMN binding"/>
    <property type="evidence" value="ECO:0007669"/>
    <property type="project" value="InterPro"/>
</dbReference>
<keyword evidence="2" id="KW-0288">FMN</keyword>
<dbReference type="OrthoDB" id="9801479at2"/>
<dbReference type="InterPro" id="IPR005025">
    <property type="entry name" value="FMN_Rdtase-like_dom"/>
</dbReference>
<dbReference type="Proteomes" id="UP000199344">
    <property type="component" value="Unassembled WGS sequence"/>
</dbReference>
<dbReference type="PROSITE" id="PS50902">
    <property type="entry name" value="FLAVODOXIN_LIKE"/>
    <property type="match status" value="1"/>
</dbReference>
<dbReference type="EMBL" id="FNAH01000002">
    <property type="protein sequence ID" value="SDD74840.1"/>
    <property type="molecule type" value="Genomic_DNA"/>
</dbReference>
<dbReference type="InterPro" id="IPR029039">
    <property type="entry name" value="Flavoprotein-like_sf"/>
</dbReference>
<accession>A0A1G6X9E5</accession>
<evidence type="ECO:0000259" key="3">
    <source>
        <dbReference type="PROSITE" id="PS50902"/>
    </source>
</evidence>
<organism evidence="4 5">
    <name type="scientific">Paracoccus isoporae</name>
    <dbReference type="NCBI Taxonomy" id="591205"/>
    <lineage>
        <taxon>Bacteria</taxon>
        <taxon>Pseudomonadati</taxon>
        <taxon>Pseudomonadota</taxon>
        <taxon>Alphaproteobacteria</taxon>
        <taxon>Rhodobacterales</taxon>
        <taxon>Paracoccaceae</taxon>
        <taxon>Paracoccus</taxon>
    </lineage>
</organism>
<dbReference type="PANTHER" id="PTHR30546">
    <property type="entry name" value="FLAVODOXIN-RELATED PROTEIN WRBA-RELATED"/>
    <property type="match status" value="1"/>
</dbReference>
<dbReference type="STRING" id="591205.SAMN05421538_102339"/>
<dbReference type="RefSeq" id="WP_090521532.1">
    <property type="nucleotide sequence ID" value="NZ_FNAH01000002.1"/>
</dbReference>
<dbReference type="SUPFAM" id="SSF52218">
    <property type="entry name" value="Flavoproteins"/>
    <property type="match status" value="1"/>
</dbReference>
<dbReference type="PANTHER" id="PTHR30546:SF23">
    <property type="entry name" value="FLAVOPROTEIN-LIKE PROTEIN YCP4-RELATED"/>
    <property type="match status" value="1"/>
</dbReference>
<evidence type="ECO:0000313" key="5">
    <source>
        <dbReference type="Proteomes" id="UP000199344"/>
    </source>
</evidence>
<dbReference type="AlphaFoldDB" id="A0A1G6X9E5"/>
<dbReference type="GO" id="GO:0016020">
    <property type="term" value="C:membrane"/>
    <property type="evidence" value="ECO:0007669"/>
    <property type="project" value="TreeGrafter"/>
</dbReference>
<keyword evidence="5" id="KW-1185">Reference proteome</keyword>
<dbReference type="Gene3D" id="3.40.50.360">
    <property type="match status" value="1"/>
</dbReference>
<evidence type="ECO:0000256" key="1">
    <source>
        <dbReference type="ARBA" id="ARBA00022630"/>
    </source>
</evidence>
<reference evidence="4 5" key="1">
    <citation type="submission" date="2016-10" db="EMBL/GenBank/DDBJ databases">
        <authorList>
            <person name="de Groot N.N."/>
        </authorList>
    </citation>
    <scope>NUCLEOTIDE SEQUENCE [LARGE SCALE GENOMIC DNA]</scope>
    <source>
        <strain evidence="4 5">DSM 22220</strain>
    </source>
</reference>
<dbReference type="Pfam" id="PF03358">
    <property type="entry name" value="FMN_red"/>
    <property type="match status" value="1"/>
</dbReference>
<proteinExistence type="predicted"/>
<sequence length="196" mass="20859">MTNIAMIYYSGYGHTAKLADAVTEGIRAGGATPIAIRINDDGLIGDDDWYSIETADAMIYGSPTYMGNVAWQFKRFADASSKQWIRQGWAGRIAGGFTVSASTVGDKGETISWLMTFAQQHGQIWVGPGQLPNNALGSTPADVNWTGFSTGLMGIARSDSTPDQGPYPGDLAAGRQYGQRIALYTSRHAGAARKAA</sequence>
<dbReference type="InterPro" id="IPR008254">
    <property type="entry name" value="Flavodoxin/NO_synth"/>
</dbReference>
<name>A0A1G6X9E5_9RHOB</name>
<feature type="domain" description="Flavodoxin-like" evidence="3">
    <location>
        <begin position="4"/>
        <end position="153"/>
    </location>
</feature>
<keyword evidence="1" id="KW-0285">Flavoprotein</keyword>
<gene>
    <name evidence="4" type="ORF">SAMN05421538_102339</name>
</gene>
<dbReference type="GO" id="GO:0003955">
    <property type="term" value="F:NAD(P)H dehydrogenase (quinone) activity"/>
    <property type="evidence" value="ECO:0007669"/>
    <property type="project" value="TreeGrafter"/>
</dbReference>